<evidence type="ECO:0000256" key="1">
    <source>
        <dbReference type="SAM" id="MobiDB-lite"/>
    </source>
</evidence>
<evidence type="ECO:0000313" key="3">
    <source>
        <dbReference type="Proteomes" id="UP000001554"/>
    </source>
</evidence>
<evidence type="ECO:0000259" key="2">
    <source>
        <dbReference type="Pfam" id="PF20478"/>
    </source>
</evidence>
<dbReference type="AlphaFoldDB" id="A0A9J7LA62"/>
<dbReference type="KEGG" id="bfo:118417147"/>
<evidence type="ECO:0000313" key="4">
    <source>
        <dbReference type="RefSeq" id="XP_035678453.1"/>
    </source>
</evidence>
<reference evidence="3" key="1">
    <citation type="journal article" date="2020" name="Nat. Ecol. Evol.">
        <title>Deeply conserved synteny resolves early events in vertebrate evolution.</title>
        <authorList>
            <person name="Simakov O."/>
            <person name="Marletaz F."/>
            <person name="Yue J.X."/>
            <person name="O'Connell B."/>
            <person name="Jenkins J."/>
            <person name="Brandt A."/>
            <person name="Calef R."/>
            <person name="Tung C.H."/>
            <person name="Huang T.K."/>
            <person name="Schmutz J."/>
            <person name="Satoh N."/>
            <person name="Yu J.K."/>
            <person name="Putnam N.H."/>
            <person name="Green R.E."/>
            <person name="Rokhsar D.S."/>
        </authorList>
    </citation>
    <scope>NUCLEOTIDE SEQUENCE [LARGE SCALE GENOMIC DNA]</scope>
    <source>
        <strain evidence="3">S238N-H82</strain>
    </source>
</reference>
<proteinExistence type="predicted"/>
<dbReference type="Proteomes" id="UP000001554">
    <property type="component" value="Chromosome 1"/>
</dbReference>
<keyword evidence="3" id="KW-1185">Reference proteome</keyword>
<dbReference type="Pfam" id="PF20478">
    <property type="entry name" value="P2RX7_C"/>
    <property type="match status" value="1"/>
</dbReference>
<feature type="compositionally biased region" description="Basic and acidic residues" evidence="1">
    <location>
        <begin position="1"/>
        <end position="12"/>
    </location>
</feature>
<dbReference type="InterPro" id="IPR046815">
    <property type="entry name" value="P2RX7_C"/>
</dbReference>
<name>A0A9J7LA62_BRAFL</name>
<dbReference type="PANTHER" id="PTHR36981:SF9">
    <property type="entry name" value="NANOR-RELATED"/>
    <property type="match status" value="1"/>
</dbReference>
<reference evidence="4" key="2">
    <citation type="submission" date="2025-08" db="UniProtKB">
        <authorList>
            <consortium name="RefSeq"/>
        </authorList>
    </citation>
    <scope>IDENTIFICATION</scope>
    <source>
        <strain evidence="4">S238N-H82</strain>
        <tissue evidence="4">Testes</tissue>
    </source>
</reference>
<accession>A0A9J7LA62</accession>
<dbReference type="OrthoDB" id="5955457at2759"/>
<dbReference type="GeneID" id="118417147"/>
<protein>
    <submittedName>
        <fullName evidence="4">Uncharacterized protein LOC118417147</fullName>
    </submittedName>
</protein>
<feature type="domain" description="P2X purinoreceptor 7 intracellular" evidence="2">
    <location>
        <begin position="83"/>
        <end position="202"/>
    </location>
</feature>
<gene>
    <name evidence="4" type="primary">LOC118417147</name>
</gene>
<dbReference type="RefSeq" id="XP_035678453.1">
    <property type="nucleotide sequence ID" value="XM_035822560.1"/>
</dbReference>
<feature type="region of interest" description="Disordered" evidence="1">
    <location>
        <begin position="1"/>
        <end position="75"/>
    </location>
</feature>
<organism evidence="3 4">
    <name type="scientific">Branchiostoma floridae</name>
    <name type="common">Florida lancelet</name>
    <name type="synonym">Amphioxus</name>
    <dbReference type="NCBI Taxonomy" id="7739"/>
    <lineage>
        <taxon>Eukaryota</taxon>
        <taxon>Metazoa</taxon>
        <taxon>Chordata</taxon>
        <taxon>Cephalochordata</taxon>
        <taxon>Leptocardii</taxon>
        <taxon>Amphioxiformes</taxon>
        <taxon>Branchiostomatidae</taxon>
        <taxon>Branchiostoma</taxon>
    </lineage>
</organism>
<sequence>MDHEEIFQHSDSSDSSDEFQEPFGPDHDQFLADIVTVEPYRYEPYLDDPPAEEPSSGSDEDLGAGAAGFQPGGAEAGIPRDIQNVESWCTCGLCEVMPTLTESICCHEQDRVSEKKDGLQCIVQHPGFEPVCLNEYGLEVAHINYQDQYGENLGNEWKRYTAYRQFVRWCYGHLGKEIRVPLPACVVSTIRRAFSSPNYTGFMENRE</sequence>
<dbReference type="PANTHER" id="PTHR36981">
    <property type="entry name" value="ZGC:195170"/>
    <property type="match status" value="1"/>
</dbReference>